<organism evidence="9 10">
    <name type="scientific">Oceaniferula flava</name>
    <dbReference type="NCBI Taxonomy" id="2800421"/>
    <lineage>
        <taxon>Bacteria</taxon>
        <taxon>Pseudomonadati</taxon>
        <taxon>Verrucomicrobiota</taxon>
        <taxon>Verrucomicrobiia</taxon>
        <taxon>Verrucomicrobiales</taxon>
        <taxon>Verrucomicrobiaceae</taxon>
        <taxon>Oceaniferula</taxon>
    </lineage>
</organism>
<feature type="binding site" evidence="7">
    <location>
        <position position="173"/>
    </location>
    <ligand>
        <name>glyoxylate</name>
        <dbReference type="ChEBI" id="CHEBI:36655"/>
    </ligand>
</feature>
<gene>
    <name evidence="9" type="ORF">JIN83_01735</name>
</gene>
<feature type="binding site" evidence="7">
    <location>
        <position position="115"/>
    </location>
    <ligand>
        <name>FMN</name>
        <dbReference type="ChEBI" id="CHEBI:58210"/>
    </ligand>
</feature>
<feature type="domain" description="FMN hydroxy acid dehydrogenase" evidence="8">
    <location>
        <begin position="7"/>
        <end position="361"/>
    </location>
</feature>
<accession>A0AAE2SB01</accession>
<dbReference type="RefSeq" id="WP_309488263.1">
    <property type="nucleotide sequence ID" value="NZ_JAENIG010000001.1"/>
</dbReference>
<feature type="active site" description="Proton acceptor" evidence="6">
    <location>
        <position position="257"/>
    </location>
</feature>
<keyword evidence="3 7" id="KW-0288">FMN</keyword>
<feature type="binding site" evidence="7">
    <location>
        <begin position="311"/>
        <end position="312"/>
    </location>
    <ligand>
        <name>FMN</name>
        <dbReference type="ChEBI" id="CHEBI:58210"/>
    </ligand>
</feature>
<evidence type="ECO:0000256" key="7">
    <source>
        <dbReference type="PIRSR" id="PIRSR000138-2"/>
    </source>
</evidence>
<feature type="binding site" evidence="7">
    <location>
        <position position="138"/>
    </location>
    <ligand>
        <name>glyoxylate</name>
        <dbReference type="ChEBI" id="CHEBI:36655"/>
    </ligand>
</feature>
<dbReference type="CDD" id="cd02809">
    <property type="entry name" value="alpha_hydroxyacid_oxid_FMN"/>
    <property type="match status" value="1"/>
</dbReference>
<feature type="binding site" evidence="7">
    <location>
        <position position="136"/>
    </location>
    <ligand>
        <name>FMN</name>
        <dbReference type="ChEBI" id="CHEBI:58210"/>
    </ligand>
</feature>
<feature type="binding site" evidence="7">
    <location>
        <position position="33"/>
    </location>
    <ligand>
        <name>glyoxylate</name>
        <dbReference type="ChEBI" id="CHEBI:36655"/>
    </ligand>
</feature>
<evidence type="ECO:0000256" key="6">
    <source>
        <dbReference type="PIRSR" id="PIRSR000138-1"/>
    </source>
</evidence>
<sequence length="361" mass="38838">MLPPLETIPAHVASVADYEKLARERVEAGAWAYLQGGAADELTVASNLASYARCQIVPRHFRDLSQAHTRVSLFGRTFEHPILVAPTAYHRLFHPDGEFASLLGATAMQAGFTVSTQASIPLEQLAGEATAGLWFQLYIQPDREFTLDLVRRAERAGYEALVLTADAPLSGIRNREQRAGFQMPADVSAVNLQGMRPQPPEQQVFGSQLLRQAPTWKDLTWLAEHTTLPILFKGVLHPEDTRTALDHGASGIIVSNHGGRILDTTPSTFEVLPDIAKAVGDDAPVLFDGGIRRGSDVFKAICSGADAVMVGRPVLHGLAAAGAVGVAHVLKLLRTELEMTMALAGCADLASAGSEHLRFKS</sequence>
<feature type="binding site" evidence="7">
    <location>
        <begin position="288"/>
        <end position="292"/>
    </location>
    <ligand>
        <name>FMN</name>
        <dbReference type="ChEBI" id="CHEBI:58210"/>
    </ligand>
</feature>
<reference evidence="9" key="1">
    <citation type="submission" date="2021-01" db="EMBL/GenBank/DDBJ databases">
        <title>Modified the classification status of verrucomicrobia.</title>
        <authorList>
            <person name="Feng X."/>
        </authorList>
    </citation>
    <scope>NUCLEOTIDE SEQUENCE</scope>
    <source>
        <strain evidence="9">5K15</strain>
    </source>
</reference>
<feature type="binding site" evidence="7">
    <location>
        <position position="164"/>
    </location>
    <ligand>
        <name>FMN</name>
        <dbReference type="ChEBI" id="CHEBI:58210"/>
    </ligand>
</feature>
<dbReference type="FunFam" id="3.20.20.70:FF:000029">
    <property type="entry name" value="L-lactate dehydrogenase"/>
    <property type="match status" value="1"/>
</dbReference>
<feature type="binding site" evidence="7">
    <location>
        <position position="255"/>
    </location>
    <ligand>
        <name>FMN</name>
        <dbReference type="ChEBI" id="CHEBI:58210"/>
    </ligand>
</feature>
<comment type="similarity">
    <text evidence="5">Belongs to the FMN-dependent alpha-hydroxy acid dehydrogenase family.</text>
</comment>
<dbReference type="PANTHER" id="PTHR10578">
    <property type="entry name" value="S -2-HYDROXY-ACID OXIDASE-RELATED"/>
    <property type="match status" value="1"/>
</dbReference>
<dbReference type="EMBL" id="JAENIG010000001">
    <property type="protein sequence ID" value="MBK1853667.1"/>
    <property type="molecule type" value="Genomic_DNA"/>
</dbReference>
<evidence type="ECO:0000256" key="3">
    <source>
        <dbReference type="ARBA" id="ARBA00022643"/>
    </source>
</evidence>
<evidence type="ECO:0000313" key="9">
    <source>
        <dbReference type="EMBL" id="MBK1853667.1"/>
    </source>
</evidence>
<protein>
    <submittedName>
        <fullName evidence="9">Alpha-hydroxy-acid oxidizing protein</fullName>
    </submittedName>
</protein>
<evidence type="ECO:0000256" key="4">
    <source>
        <dbReference type="ARBA" id="ARBA00023002"/>
    </source>
</evidence>
<dbReference type="GO" id="GO:0016614">
    <property type="term" value="F:oxidoreductase activity, acting on CH-OH group of donors"/>
    <property type="evidence" value="ECO:0007669"/>
    <property type="project" value="UniProtKB-ARBA"/>
</dbReference>
<evidence type="ECO:0000256" key="2">
    <source>
        <dbReference type="ARBA" id="ARBA00022630"/>
    </source>
</evidence>
<dbReference type="AlphaFoldDB" id="A0AAE2SB01"/>
<dbReference type="InterPro" id="IPR000262">
    <property type="entry name" value="FMN-dep_DH"/>
</dbReference>
<comment type="cofactor">
    <cofactor evidence="1">
        <name>FMN</name>
        <dbReference type="ChEBI" id="CHEBI:58210"/>
    </cofactor>
</comment>
<evidence type="ECO:0000259" key="8">
    <source>
        <dbReference type="PROSITE" id="PS51349"/>
    </source>
</evidence>
<keyword evidence="2 7" id="KW-0285">Flavoprotein</keyword>
<dbReference type="Gene3D" id="3.20.20.70">
    <property type="entry name" value="Aldolase class I"/>
    <property type="match status" value="1"/>
</dbReference>
<dbReference type="InterPro" id="IPR012133">
    <property type="entry name" value="Alpha-hydoxy_acid_DH_FMN"/>
</dbReference>
<feature type="binding site" evidence="7">
    <location>
        <begin position="86"/>
        <end position="88"/>
    </location>
    <ligand>
        <name>FMN</name>
        <dbReference type="ChEBI" id="CHEBI:58210"/>
    </ligand>
</feature>
<dbReference type="GO" id="GO:0010181">
    <property type="term" value="F:FMN binding"/>
    <property type="evidence" value="ECO:0007669"/>
    <property type="project" value="InterPro"/>
</dbReference>
<evidence type="ECO:0000256" key="5">
    <source>
        <dbReference type="ARBA" id="ARBA00024042"/>
    </source>
</evidence>
<dbReference type="Proteomes" id="UP000634206">
    <property type="component" value="Unassembled WGS sequence"/>
</dbReference>
<dbReference type="InterPro" id="IPR013785">
    <property type="entry name" value="Aldolase_TIM"/>
</dbReference>
<evidence type="ECO:0000313" key="10">
    <source>
        <dbReference type="Proteomes" id="UP000634206"/>
    </source>
</evidence>
<feature type="binding site" evidence="7">
    <location>
        <position position="257"/>
    </location>
    <ligand>
        <name>glyoxylate</name>
        <dbReference type="ChEBI" id="CHEBI:36655"/>
    </ligand>
</feature>
<dbReference type="InterPro" id="IPR037396">
    <property type="entry name" value="FMN_HAD"/>
</dbReference>
<dbReference type="PANTHER" id="PTHR10578:SF143">
    <property type="entry name" value="FMN-DEPENDENT ALPHA-HYDROXY ACID DEHYDROGENASE PB1A11.03"/>
    <property type="match status" value="1"/>
</dbReference>
<name>A0AAE2SB01_9BACT</name>
<keyword evidence="4" id="KW-0560">Oxidoreductase</keyword>
<feature type="binding site" evidence="7">
    <location>
        <position position="260"/>
    </location>
    <ligand>
        <name>glyoxylate</name>
        <dbReference type="ChEBI" id="CHEBI:36655"/>
    </ligand>
</feature>
<dbReference type="PIRSF" id="PIRSF000138">
    <property type="entry name" value="Al-hdrx_acd_dh"/>
    <property type="match status" value="1"/>
</dbReference>
<evidence type="ECO:0000256" key="1">
    <source>
        <dbReference type="ARBA" id="ARBA00001917"/>
    </source>
</evidence>
<dbReference type="SUPFAM" id="SSF51395">
    <property type="entry name" value="FMN-linked oxidoreductases"/>
    <property type="match status" value="1"/>
</dbReference>
<feature type="binding site" evidence="7">
    <location>
        <position position="233"/>
    </location>
    <ligand>
        <name>FMN</name>
        <dbReference type="ChEBI" id="CHEBI:58210"/>
    </ligand>
</feature>
<dbReference type="PROSITE" id="PS51349">
    <property type="entry name" value="FMN_HYDROXY_ACID_DH_2"/>
    <property type="match status" value="1"/>
</dbReference>
<keyword evidence="10" id="KW-1185">Reference proteome</keyword>
<dbReference type="Pfam" id="PF01070">
    <property type="entry name" value="FMN_dh"/>
    <property type="match status" value="1"/>
</dbReference>
<proteinExistence type="inferred from homology"/>
<comment type="caution">
    <text evidence="9">The sequence shown here is derived from an EMBL/GenBank/DDBJ whole genome shotgun (WGS) entry which is preliminary data.</text>
</comment>